<name>A0AB35FXQ9_LEUGE</name>
<sequence length="150" mass="17258">MTYNRVKTIKKVSDFFGDPNAINTPSDFKDLLDLAHITNVDSLYHSPVISDMPTNRSIENRMEESTINHLFGGQPAKDELATIGIALHNMEYRFGHIIYLRHFKFMSIEDIAETVDYSSSNVRKLLDTAYYKFALWTEEYLKLTVSVAVE</sequence>
<protein>
    <recommendedName>
        <fullName evidence="3">Sigma-70 family RNA polymerase sigma factor</fullName>
    </recommendedName>
</protein>
<evidence type="ECO:0008006" key="3">
    <source>
        <dbReference type="Google" id="ProtNLM"/>
    </source>
</evidence>
<proteinExistence type="predicted"/>
<comment type="caution">
    <text evidence="1">The sequence shown here is derived from an EMBL/GenBank/DDBJ whole genome shotgun (WGS) entry which is preliminary data.</text>
</comment>
<dbReference type="EMBL" id="JAHBFV010000006">
    <property type="protein sequence ID" value="MBZ6015416.1"/>
    <property type="molecule type" value="Genomic_DNA"/>
</dbReference>
<dbReference type="AlphaFoldDB" id="A0AB35FXQ9"/>
<dbReference type="Proteomes" id="UP000727071">
    <property type="component" value="Unassembled WGS sequence"/>
</dbReference>
<dbReference type="InterPro" id="IPR013324">
    <property type="entry name" value="RNA_pol_sigma_r3/r4-like"/>
</dbReference>
<reference evidence="1" key="1">
    <citation type="submission" date="2021-05" db="EMBL/GenBank/DDBJ databases">
        <title>Pangenome of Leuconostoc gelidum warrants species status for Leuconostoc gelidum subsp. gasicomitatum.</title>
        <authorList>
            <person name="Johansson P."/>
            <person name="Sade E."/>
            <person name="Hultman J."/>
            <person name="Auvinen P."/>
            <person name="Bjorkroth J."/>
        </authorList>
    </citation>
    <scope>NUCLEOTIDE SEQUENCE</scope>
    <source>
        <strain evidence="1">C220d</strain>
    </source>
</reference>
<organism evidence="1 2">
    <name type="scientific">Leuconostoc gelidum subsp. gelidum</name>
    <dbReference type="NCBI Taxonomy" id="1607839"/>
    <lineage>
        <taxon>Bacteria</taxon>
        <taxon>Bacillati</taxon>
        <taxon>Bacillota</taxon>
        <taxon>Bacilli</taxon>
        <taxon>Lactobacillales</taxon>
        <taxon>Lactobacillaceae</taxon>
        <taxon>Leuconostoc</taxon>
        <taxon>Leuconostoc gelidum group</taxon>
    </lineage>
</organism>
<evidence type="ECO:0000313" key="2">
    <source>
        <dbReference type="Proteomes" id="UP000727071"/>
    </source>
</evidence>
<dbReference type="RefSeq" id="WP_224155241.1">
    <property type="nucleotide sequence ID" value="NZ_JAHBFV010000006.1"/>
</dbReference>
<accession>A0AB35FXQ9</accession>
<dbReference type="SUPFAM" id="SSF88659">
    <property type="entry name" value="Sigma3 and sigma4 domains of RNA polymerase sigma factors"/>
    <property type="match status" value="1"/>
</dbReference>
<gene>
    <name evidence="1" type="ORF">KII88_02535</name>
</gene>
<evidence type="ECO:0000313" key="1">
    <source>
        <dbReference type="EMBL" id="MBZ6015416.1"/>
    </source>
</evidence>